<evidence type="ECO:0000313" key="4">
    <source>
        <dbReference type="EMBL" id="VDD95677.1"/>
    </source>
</evidence>
<dbReference type="CDD" id="cd00070">
    <property type="entry name" value="GLECT"/>
    <property type="match status" value="2"/>
</dbReference>
<dbReference type="Proteomes" id="UP000274131">
    <property type="component" value="Unassembled WGS sequence"/>
</dbReference>
<dbReference type="GO" id="GO:0030246">
    <property type="term" value="F:carbohydrate binding"/>
    <property type="evidence" value="ECO:0007669"/>
    <property type="project" value="UniProtKB-UniRule"/>
</dbReference>
<dbReference type="SMART" id="SM00276">
    <property type="entry name" value="GLECT"/>
    <property type="match status" value="2"/>
</dbReference>
<name>A0A0N4VJT2_ENTVE</name>
<dbReference type="InterPro" id="IPR044156">
    <property type="entry name" value="Galectin-like"/>
</dbReference>
<dbReference type="OrthoDB" id="6251307at2759"/>
<dbReference type="PROSITE" id="PS51304">
    <property type="entry name" value="GALECTIN"/>
    <property type="match status" value="2"/>
</dbReference>
<proteinExistence type="predicted"/>
<dbReference type="InterPro" id="IPR013320">
    <property type="entry name" value="ConA-like_dom_sf"/>
</dbReference>
<reference evidence="4 5" key="2">
    <citation type="submission" date="2018-10" db="EMBL/GenBank/DDBJ databases">
        <authorList>
            <consortium name="Pathogen Informatics"/>
        </authorList>
    </citation>
    <scope>NUCLEOTIDE SEQUENCE [LARGE SCALE GENOMIC DNA]</scope>
</reference>
<feature type="domain" description="Galectin" evidence="3">
    <location>
        <begin position="16"/>
        <end position="148"/>
    </location>
</feature>
<evidence type="ECO:0000313" key="6">
    <source>
        <dbReference type="WBParaSite" id="EVEC_0001110301-mRNA-1"/>
    </source>
</evidence>
<dbReference type="STRING" id="51028.A0A0N4VJT2"/>
<evidence type="ECO:0000259" key="3">
    <source>
        <dbReference type="PROSITE" id="PS51304"/>
    </source>
</evidence>
<dbReference type="Pfam" id="PF00337">
    <property type="entry name" value="Gal-bind_lectin"/>
    <property type="match status" value="2"/>
</dbReference>
<keyword evidence="5" id="KW-1185">Reference proteome</keyword>
<reference evidence="6" key="1">
    <citation type="submission" date="2017-02" db="UniProtKB">
        <authorList>
            <consortium name="WormBaseParasite"/>
        </authorList>
    </citation>
    <scope>IDENTIFICATION</scope>
</reference>
<dbReference type="GO" id="GO:0016936">
    <property type="term" value="F:galactoside binding"/>
    <property type="evidence" value="ECO:0007669"/>
    <property type="project" value="TreeGrafter"/>
</dbReference>
<dbReference type="InterPro" id="IPR001079">
    <property type="entry name" value="Galectin_CRD"/>
</dbReference>
<protein>
    <recommendedName>
        <fullName evidence="2">Galectin</fullName>
    </recommendedName>
</protein>
<dbReference type="SMART" id="SM00908">
    <property type="entry name" value="Gal-bind_lectin"/>
    <property type="match status" value="2"/>
</dbReference>
<dbReference type="PANTHER" id="PTHR11346">
    <property type="entry name" value="GALECTIN"/>
    <property type="match status" value="1"/>
</dbReference>
<dbReference type="SUPFAM" id="SSF49899">
    <property type="entry name" value="Concanavalin A-like lectins/glucanases"/>
    <property type="match status" value="2"/>
</dbReference>
<accession>A0A0N4VJT2</accession>
<organism evidence="6">
    <name type="scientific">Enterobius vermicularis</name>
    <name type="common">Human pinworm</name>
    <dbReference type="NCBI Taxonomy" id="51028"/>
    <lineage>
        <taxon>Eukaryota</taxon>
        <taxon>Metazoa</taxon>
        <taxon>Ecdysozoa</taxon>
        <taxon>Nematoda</taxon>
        <taxon>Chromadorea</taxon>
        <taxon>Rhabditida</taxon>
        <taxon>Spirurina</taxon>
        <taxon>Oxyuridomorpha</taxon>
        <taxon>Oxyuroidea</taxon>
        <taxon>Oxyuridae</taxon>
        <taxon>Enterobius</taxon>
    </lineage>
</organism>
<feature type="domain" description="Galectin" evidence="3">
    <location>
        <begin position="157"/>
        <end position="303"/>
    </location>
</feature>
<dbReference type="WBParaSite" id="EVEC_0001110301-mRNA-1">
    <property type="protein sequence ID" value="EVEC_0001110301-mRNA-1"/>
    <property type="gene ID" value="EVEC_0001110301"/>
</dbReference>
<evidence type="ECO:0000256" key="1">
    <source>
        <dbReference type="ARBA" id="ARBA00022734"/>
    </source>
</evidence>
<dbReference type="Gene3D" id="2.60.120.200">
    <property type="match status" value="2"/>
</dbReference>
<dbReference type="PANTHER" id="PTHR11346:SF116">
    <property type="entry name" value="GALECTIN"/>
    <property type="match status" value="1"/>
</dbReference>
<evidence type="ECO:0000313" key="5">
    <source>
        <dbReference type="Proteomes" id="UP000274131"/>
    </source>
</evidence>
<dbReference type="EMBL" id="UXUI01010839">
    <property type="protein sequence ID" value="VDD95677.1"/>
    <property type="molecule type" value="Genomic_DNA"/>
</dbReference>
<keyword evidence="1 2" id="KW-0430">Lectin</keyword>
<evidence type="ECO:0000256" key="2">
    <source>
        <dbReference type="RuleBase" id="RU102079"/>
    </source>
</evidence>
<gene>
    <name evidence="4" type="ORF">EVEC_LOCUS10428</name>
</gene>
<dbReference type="AlphaFoldDB" id="A0A0N4VJT2"/>
<sequence length="304" mass="34359">MATHPHDVAVPVPFYSRFGPNQKLGGGEVLVVHGKVNPDASRFDVNLLRGSAHIAPGTDVVLHASIRFDEGKIVFNSYENGSWQKEERISNPFKKDSDFDLRIRVHDEAFEITADQKTVHKFKYRLPASSVDHFSVTGDCKLSGIHWSGRYYTLPHDQFFHEGSLPCGKRIFIYGKPTGNRFEINLMGADNSILFHFNPRLNEKKVQLENTGANSIGQRYTLFKVVRNSQIGGTWGTEEREGPFPFKKNIGFDLVIYNEAYSIQIFCDGERIGTFAHRTSNPNRDYVKLNVAGDLELTGIEFSD</sequence>